<keyword evidence="2" id="KW-1185">Reference proteome</keyword>
<accession>A0A6H5J1K8</accession>
<feature type="non-terminal residue" evidence="1">
    <location>
        <position position="192"/>
    </location>
</feature>
<sequence length="192" mass="21754">MAANPRRTIQLVDTVDSTSSPLMTLATDCSTEPLLVDLKIIAWIYPWKSMRIVIHVDRTGIPRRSYRDFRVESIMIVKFLLHIKSIFNNPLCFKFHEILYINTAFTTQTLAADLLQSDVDVFVNEPARQRDYSTSNGSSSICTRGHHRSSSNQGIDELYCATRVCGHILVWHELAGSSARHSPKKMSIITNT</sequence>
<evidence type="ECO:0000313" key="2">
    <source>
        <dbReference type="Proteomes" id="UP000479190"/>
    </source>
</evidence>
<dbReference type="Proteomes" id="UP000479190">
    <property type="component" value="Unassembled WGS sequence"/>
</dbReference>
<organism evidence="1 2">
    <name type="scientific">Trichogramma brassicae</name>
    <dbReference type="NCBI Taxonomy" id="86971"/>
    <lineage>
        <taxon>Eukaryota</taxon>
        <taxon>Metazoa</taxon>
        <taxon>Ecdysozoa</taxon>
        <taxon>Arthropoda</taxon>
        <taxon>Hexapoda</taxon>
        <taxon>Insecta</taxon>
        <taxon>Pterygota</taxon>
        <taxon>Neoptera</taxon>
        <taxon>Endopterygota</taxon>
        <taxon>Hymenoptera</taxon>
        <taxon>Apocrita</taxon>
        <taxon>Proctotrupomorpha</taxon>
        <taxon>Chalcidoidea</taxon>
        <taxon>Trichogrammatidae</taxon>
        <taxon>Trichogramma</taxon>
    </lineage>
</organism>
<protein>
    <submittedName>
        <fullName evidence="1">Uncharacterized protein</fullName>
    </submittedName>
</protein>
<proteinExistence type="predicted"/>
<name>A0A6H5J1K8_9HYME</name>
<dbReference type="AlphaFoldDB" id="A0A6H5J1K8"/>
<evidence type="ECO:0000313" key="1">
    <source>
        <dbReference type="EMBL" id="CAB0043526.1"/>
    </source>
</evidence>
<dbReference type="EMBL" id="CADCXV010001323">
    <property type="protein sequence ID" value="CAB0043526.1"/>
    <property type="molecule type" value="Genomic_DNA"/>
</dbReference>
<gene>
    <name evidence="1" type="ORF">TBRA_LOCUS15114</name>
</gene>
<reference evidence="1 2" key="1">
    <citation type="submission" date="2020-02" db="EMBL/GenBank/DDBJ databases">
        <authorList>
            <person name="Ferguson B K."/>
        </authorList>
    </citation>
    <scope>NUCLEOTIDE SEQUENCE [LARGE SCALE GENOMIC DNA]</scope>
</reference>